<reference evidence="3" key="1">
    <citation type="submission" date="2020-05" db="EMBL/GenBank/DDBJ databases">
        <authorList>
            <person name="Chiriac C."/>
            <person name="Salcher M."/>
            <person name="Ghai R."/>
            <person name="Kavagutti S V."/>
        </authorList>
    </citation>
    <scope>NUCLEOTIDE SEQUENCE</scope>
</reference>
<organism evidence="3">
    <name type="scientific">freshwater metagenome</name>
    <dbReference type="NCBI Taxonomy" id="449393"/>
    <lineage>
        <taxon>unclassified sequences</taxon>
        <taxon>metagenomes</taxon>
        <taxon>ecological metagenomes</taxon>
    </lineage>
</organism>
<evidence type="ECO:0000313" key="4">
    <source>
        <dbReference type="EMBL" id="CAB4974326.1"/>
    </source>
</evidence>
<dbReference type="EMBL" id="CAEZYW010000073">
    <property type="protein sequence ID" value="CAB4738231.1"/>
    <property type="molecule type" value="Genomic_DNA"/>
</dbReference>
<dbReference type="GO" id="GO:0004341">
    <property type="term" value="F:gluconolactonase activity"/>
    <property type="evidence" value="ECO:0007669"/>
    <property type="project" value="TreeGrafter"/>
</dbReference>
<gene>
    <name evidence="3" type="ORF">UFOPK2786_00620</name>
    <name evidence="4" type="ORF">UFOPK3957_00121</name>
    <name evidence="5" type="ORF">UFOPK4061_00122</name>
</gene>
<protein>
    <submittedName>
        <fullName evidence="3">Unannotated protein</fullName>
    </submittedName>
</protein>
<evidence type="ECO:0000256" key="1">
    <source>
        <dbReference type="ARBA" id="ARBA00008853"/>
    </source>
</evidence>
<name>A0A6J6STH2_9ZZZZ</name>
<dbReference type="Gene3D" id="2.120.10.30">
    <property type="entry name" value="TolB, C-terminal domain"/>
    <property type="match status" value="1"/>
</dbReference>
<dbReference type="PANTHER" id="PTHR10907">
    <property type="entry name" value="REGUCALCIN"/>
    <property type="match status" value="1"/>
</dbReference>
<evidence type="ECO:0000313" key="5">
    <source>
        <dbReference type="EMBL" id="CAB4997917.1"/>
    </source>
</evidence>
<dbReference type="AlphaFoldDB" id="A0A6J6STH2"/>
<feature type="domain" description="SMP-30/Gluconolactonase/LRE-like region" evidence="2">
    <location>
        <begin position="16"/>
        <end position="256"/>
    </location>
</feature>
<dbReference type="PRINTS" id="PR01790">
    <property type="entry name" value="SMP30FAMILY"/>
</dbReference>
<dbReference type="InterPro" id="IPR005511">
    <property type="entry name" value="SMP-30"/>
</dbReference>
<dbReference type="GO" id="GO:0019853">
    <property type="term" value="P:L-ascorbic acid biosynthetic process"/>
    <property type="evidence" value="ECO:0007669"/>
    <property type="project" value="TreeGrafter"/>
</dbReference>
<dbReference type="InterPro" id="IPR013658">
    <property type="entry name" value="SGL"/>
</dbReference>
<dbReference type="EMBL" id="CAFBOM010000010">
    <property type="protein sequence ID" value="CAB4974326.1"/>
    <property type="molecule type" value="Genomic_DNA"/>
</dbReference>
<dbReference type="PANTHER" id="PTHR10907:SF47">
    <property type="entry name" value="REGUCALCIN"/>
    <property type="match status" value="1"/>
</dbReference>
<sequence>MSGRTWEVAARGRTDVGEGPAWDAREGVLWFIDVTPGALYRLDPASGDVDVRLVGLPIGAAIPSREGGLILALEDGVHAYSWGDATTTLLVPVEAHDTSIRMNDAKCDPRGRLWAGTMAYDFRPGASTLYRFDKTGPAPVQTGCTISNGMGWSPDTATMYFVDTPTSRIDILDYDIETGAATERRAWVTIEDGAGSPDGLTVDSEGCVWVALWGGGVVRRYAPDGQLIEVVELPVRQVTSACFGGPSLSDLFVTTAAYQMTPADIEREPLAGATFVIATDVVGSPTVTVDVSLLSTRT</sequence>
<comment type="similarity">
    <text evidence="1">Belongs to the SMP-30/CGR1 family.</text>
</comment>
<evidence type="ECO:0000313" key="3">
    <source>
        <dbReference type="EMBL" id="CAB4738231.1"/>
    </source>
</evidence>
<accession>A0A6J6STH2</accession>
<dbReference type="GO" id="GO:0005509">
    <property type="term" value="F:calcium ion binding"/>
    <property type="evidence" value="ECO:0007669"/>
    <property type="project" value="TreeGrafter"/>
</dbReference>
<dbReference type="EMBL" id="CAFBPD010000012">
    <property type="protein sequence ID" value="CAB4997917.1"/>
    <property type="molecule type" value="Genomic_DNA"/>
</dbReference>
<dbReference type="SUPFAM" id="SSF63829">
    <property type="entry name" value="Calcium-dependent phosphotriesterase"/>
    <property type="match status" value="1"/>
</dbReference>
<dbReference type="InterPro" id="IPR011042">
    <property type="entry name" value="6-blade_b-propeller_TolB-like"/>
</dbReference>
<dbReference type="Pfam" id="PF08450">
    <property type="entry name" value="SGL"/>
    <property type="match status" value="1"/>
</dbReference>
<evidence type="ECO:0000259" key="2">
    <source>
        <dbReference type="Pfam" id="PF08450"/>
    </source>
</evidence>
<proteinExistence type="inferred from homology"/>